<dbReference type="AlphaFoldDB" id="A0A6J6QYB0"/>
<keyword evidence="2" id="KW-1133">Transmembrane helix</keyword>
<organism evidence="4">
    <name type="scientific">freshwater metagenome</name>
    <dbReference type="NCBI Taxonomy" id="449393"/>
    <lineage>
        <taxon>unclassified sequences</taxon>
        <taxon>metagenomes</taxon>
        <taxon>ecological metagenomes</taxon>
    </lineage>
</organism>
<dbReference type="Pfam" id="PF13413">
    <property type="entry name" value="HTH_25"/>
    <property type="match status" value="1"/>
</dbReference>
<protein>
    <submittedName>
        <fullName evidence="4">Unannotated protein</fullName>
    </submittedName>
</protein>
<sequence length="244" mass="25959">MTIGSSIAKARANAGLSIDDLSAKTNLRSTLLREMEEDNFVNCGGQTYARGHVRNIAIALKADAKEFLRLFDEEQGVEKRTMRDLLIENSVMHQPSETSKVSWKALIAISLILLGVVGLVQIIVSNTQSGKVASSQTSASPTTSATQIPEPTPSEQSTFTTGKGVEVVIATTRAKTWLFVSDASGRTLFSGQLAQGVSKIFSSETRLDLKVGNAGGVDVVVNGKKVEPIGSDRQVVSVSYGVDS</sequence>
<dbReference type="EMBL" id="CAEZYI010000009">
    <property type="protein sequence ID" value="CAB4714613.1"/>
    <property type="molecule type" value="Genomic_DNA"/>
</dbReference>
<evidence type="ECO:0000313" key="8">
    <source>
        <dbReference type="EMBL" id="CAB5073950.1"/>
    </source>
</evidence>
<accession>A0A6J6QYB0</accession>
<dbReference type="PANTHER" id="PTHR34475:SF1">
    <property type="entry name" value="CYTOSKELETON PROTEIN RODZ"/>
    <property type="match status" value="1"/>
</dbReference>
<dbReference type="EMBL" id="CAFARE010000042">
    <property type="protein sequence ID" value="CAB4838908.1"/>
    <property type="molecule type" value="Genomic_DNA"/>
</dbReference>
<keyword evidence="2" id="KW-0812">Transmembrane</keyword>
<gene>
    <name evidence="4" type="ORF">UFOPK2662_00310</name>
    <name evidence="5" type="ORF">UFOPK2942_00896</name>
    <name evidence="6" type="ORF">UFOPK3232_01046</name>
    <name evidence="7" type="ORF">UFOPK4242_00526</name>
    <name evidence="8" type="ORF">UFOPK4382_00542</name>
</gene>
<dbReference type="InterPro" id="IPR010982">
    <property type="entry name" value="Lambda_DNA-bd_dom_sf"/>
</dbReference>
<evidence type="ECO:0000256" key="1">
    <source>
        <dbReference type="SAM" id="MobiDB-lite"/>
    </source>
</evidence>
<name>A0A6J6QYB0_9ZZZZ</name>
<keyword evidence="2" id="KW-0472">Membrane</keyword>
<evidence type="ECO:0000259" key="3">
    <source>
        <dbReference type="Pfam" id="PF13464"/>
    </source>
</evidence>
<feature type="domain" description="Cytoskeleton protein RodZ-like C-terminal" evidence="3">
    <location>
        <begin position="172"/>
        <end position="236"/>
    </location>
</feature>
<evidence type="ECO:0000313" key="4">
    <source>
        <dbReference type="EMBL" id="CAB4714613.1"/>
    </source>
</evidence>
<dbReference type="InterPro" id="IPR025194">
    <property type="entry name" value="RodZ-like_C"/>
</dbReference>
<reference evidence="4" key="1">
    <citation type="submission" date="2020-05" db="EMBL/GenBank/DDBJ databases">
        <authorList>
            <person name="Chiriac C."/>
            <person name="Salcher M."/>
            <person name="Ghai R."/>
            <person name="Kavagutti S V."/>
        </authorList>
    </citation>
    <scope>NUCLEOTIDE SEQUENCE</scope>
</reference>
<dbReference type="GO" id="GO:0003677">
    <property type="term" value="F:DNA binding"/>
    <property type="evidence" value="ECO:0007669"/>
    <property type="project" value="InterPro"/>
</dbReference>
<feature type="transmembrane region" description="Helical" evidence="2">
    <location>
        <begin position="105"/>
        <end position="124"/>
    </location>
</feature>
<dbReference type="Gene3D" id="1.10.260.40">
    <property type="entry name" value="lambda repressor-like DNA-binding domains"/>
    <property type="match status" value="1"/>
</dbReference>
<evidence type="ECO:0000313" key="6">
    <source>
        <dbReference type="EMBL" id="CAB4838908.1"/>
    </source>
</evidence>
<evidence type="ECO:0000256" key="2">
    <source>
        <dbReference type="SAM" id="Phobius"/>
    </source>
</evidence>
<feature type="region of interest" description="Disordered" evidence="1">
    <location>
        <begin position="133"/>
        <end position="159"/>
    </location>
</feature>
<dbReference type="InterPro" id="IPR050400">
    <property type="entry name" value="Bact_Cytoskel_RodZ"/>
</dbReference>
<evidence type="ECO:0000313" key="7">
    <source>
        <dbReference type="EMBL" id="CAB5041465.1"/>
    </source>
</evidence>
<dbReference type="Pfam" id="PF13464">
    <property type="entry name" value="RodZ_C"/>
    <property type="match status" value="1"/>
</dbReference>
<dbReference type="PANTHER" id="PTHR34475">
    <property type="match status" value="1"/>
</dbReference>
<proteinExistence type="predicted"/>
<dbReference type="EMBL" id="CAFAAA010000029">
    <property type="protein sequence ID" value="CAB4783235.1"/>
    <property type="molecule type" value="Genomic_DNA"/>
</dbReference>
<evidence type="ECO:0000313" key="5">
    <source>
        <dbReference type="EMBL" id="CAB4783235.1"/>
    </source>
</evidence>
<dbReference type="EMBL" id="CAFBRA010000026">
    <property type="protein sequence ID" value="CAB5073950.1"/>
    <property type="molecule type" value="Genomic_DNA"/>
</dbReference>
<dbReference type="EMBL" id="CAFBQC010000018">
    <property type="protein sequence ID" value="CAB5041465.1"/>
    <property type="molecule type" value="Genomic_DNA"/>
</dbReference>
<feature type="compositionally biased region" description="Low complexity" evidence="1">
    <location>
        <begin position="133"/>
        <end position="147"/>
    </location>
</feature>